<protein>
    <recommendedName>
        <fullName evidence="2">Kinesin-like protein KIF6/9 C-terminal domain-containing protein</fullName>
    </recommendedName>
</protein>
<feature type="domain" description="Kinesin-like protein KIF6/9 C-terminal" evidence="2">
    <location>
        <begin position="6"/>
        <end position="134"/>
    </location>
</feature>
<keyword evidence="4" id="KW-1185">Reference proteome</keyword>
<dbReference type="InterPro" id="IPR056524">
    <property type="entry name" value="KIF6/9_C"/>
</dbReference>
<dbReference type="SUPFAM" id="SSF50978">
    <property type="entry name" value="WD40 repeat-like"/>
    <property type="match status" value="1"/>
</dbReference>
<name>A0ABN7NFU5_TIMPD</name>
<organism evidence="3 4">
    <name type="scientific">Timema podura</name>
    <name type="common">Walking stick</name>
    <dbReference type="NCBI Taxonomy" id="61482"/>
    <lineage>
        <taxon>Eukaryota</taxon>
        <taxon>Metazoa</taxon>
        <taxon>Ecdysozoa</taxon>
        <taxon>Arthropoda</taxon>
        <taxon>Hexapoda</taxon>
        <taxon>Insecta</taxon>
        <taxon>Pterygota</taxon>
        <taxon>Neoptera</taxon>
        <taxon>Polyneoptera</taxon>
        <taxon>Phasmatodea</taxon>
        <taxon>Timematodea</taxon>
        <taxon>Timematoidea</taxon>
        <taxon>Timematidae</taxon>
        <taxon>Timema</taxon>
    </lineage>
</organism>
<dbReference type="EMBL" id="CAJPIN010001687">
    <property type="protein sequence ID" value="CAG2054748.1"/>
    <property type="molecule type" value="Genomic_DNA"/>
</dbReference>
<evidence type="ECO:0000313" key="3">
    <source>
        <dbReference type="EMBL" id="CAG2054748.1"/>
    </source>
</evidence>
<comment type="caution">
    <text evidence="3">The sequence shown here is derived from an EMBL/GenBank/DDBJ whole genome shotgun (WGS) entry which is preliminary data.</text>
</comment>
<evidence type="ECO:0000259" key="2">
    <source>
        <dbReference type="Pfam" id="PF23735"/>
    </source>
</evidence>
<proteinExistence type="predicted"/>
<sequence>PLSTAEKEALKIFSSDSKNNVEVNTYRMTLKTKYKEAKEAAEKIEVIREKIVNLRSILENPTSKSPRSSLTDPTFTQEEFLQHIRTKLEKEQLCYKTQLVTLQNLKTETDHIKHGLEQANIRYFNRFQDWWKTQEGLTVTTGNGSSSILPNVEKIIHNGDKINNRDKFLETFGSNSKTVSGNVNYIAPLPDIVGINGKDVQTYSIPKTDSIIKREHKYANAFIKPQNLQNDDKKQINLKLKDGEVCLQNQNQGKEKSLYSNERDDPTIKSLSIYSAWQRWNTVSSLVISKNEVNILPEFGNVTTLKTSGSTIITGHESGKIAMWDFDANLRSSLQWGPQQGQVNVMEVMCLSVVSPRSKLKHDYLLFSSNNLLQIAYLKEYAIVSLGTICIHATQIKTLSVYNKYVAVLSEDQFSLWCMHRNYSPEDIKAEQGGIVRNQQSTILATVSLWGGVVSALSATMNFCMLSSATKKFQSEVLPEGDAFESASIVRAYLWQNSVSVSLTGQLHLFSLQQIEDLLCLNINEPSLSLKVSGNAIAEINVTETLLGPIITVCSSKKVYCIKLSKEL</sequence>
<feature type="non-terminal residue" evidence="3">
    <location>
        <position position="1"/>
    </location>
</feature>
<reference evidence="3" key="1">
    <citation type="submission" date="2021-03" db="EMBL/GenBank/DDBJ databases">
        <authorList>
            <person name="Tran Van P."/>
        </authorList>
    </citation>
    <scope>NUCLEOTIDE SEQUENCE</scope>
</reference>
<dbReference type="Pfam" id="PF23735">
    <property type="entry name" value="KIF9"/>
    <property type="match status" value="1"/>
</dbReference>
<feature type="coiled-coil region" evidence="1">
    <location>
        <begin position="30"/>
        <end position="57"/>
    </location>
</feature>
<gene>
    <name evidence="3" type="ORF">TPAB3V08_LOCUS1769</name>
</gene>
<evidence type="ECO:0000256" key="1">
    <source>
        <dbReference type="SAM" id="Coils"/>
    </source>
</evidence>
<dbReference type="InterPro" id="IPR036322">
    <property type="entry name" value="WD40_repeat_dom_sf"/>
</dbReference>
<evidence type="ECO:0000313" key="4">
    <source>
        <dbReference type="Proteomes" id="UP001153148"/>
    </source>
</evidence>
<keyword evidence="1" id="KW-0175">Coiled coil</keyword>
<dbReference type="Proteomes" id="UP001153148">
    <property type="component" value="Unassembled WGS sequence"/>
</dbReference>
<accession>A0ABN7NFU5</accession>